<dbReference type="EMBL" id="JAPVEA010000002">
    <property type="protein sequence ID" value="KAJ5461546.1"/>
    <property type="molecule type" value="Genomic_DNA"/>
</dbReference>
<dbReference type="Proteomes" id="UP001213681">
    <property type="component" value="Unassembled WGS sequence"/>
</dbReference>
<evidence type="ECO:0000313" key="1">
    <source>
        <dbReference type="EMBL" id="KAJ5461546.1"/>
    </source>
</evidence>
<reference evidence="1" key="2">
    <citation type="journal article" date="2023" name="IMA Fungus">
        <title>Comparative genomic study of the Penicillium genus elucidates a diverse pangenome and 15 lateral gene transfer events.</title>
        <authorList>
            <person name="Petersen C."/>
            <person name="Sorensen T."/>
            <person name="Nielsen M.R."/>
            <person name="Sondergaard T.E."/>
            <person name="Sorensen J.L."/>
            <person name="Fitzpatrick D.A."/>
            <person name="Frisvad J.C."/>
            <person name="Nielsen K.L."/>
        </authorList>
    </citation>
    <scope>NUCLEOTIDE SEQUENCE</scope>
    <source>
        <strain evidence="1">IBT 16125</strain>
    </source>
</reference>
<keyword evidence="2" id="KW-1185">Reference proteome</keyword>
<protein>
    <submittedName>
        <fullName evidence="1">Uncharacterized protein</fullName>
    </submittedName>
</protein>
<sequence length="63" mass="7833">MQRYEVGKWKYMPRAKALYRHRRDHVICFLWKNFHERDSMEEYSSWISVETYGSLEAILVVYE</sequence>
<name>A0AAD6CET9_9EURO</name>
<reference evidence="1" key="1">
    <citation type="submission" date="2022-12" db="EMBL/GenBank/DDBJ databases">
        <authorList>
            <person name="Petersen C."/>
        </authorList>
    </citation>
    <scope>NUCLEOTIDE SEQUENCE</scope>
    <source>
        <strain evidence="1">IBT 16125</strain>
    </source>
</reference>
<comment type="caution">
    <text evidence="1">The sequence shown here is derived from an EMBL/GenBank/DDBJ whole genome shotgun (WGS) entry which is preliminary data.</text>
</comment>
<dbReference type="GeneID" id="81596724"/>
<dbReference type="AlphaFoldDB" id="A0AAD6CET9"/>
<proteinExistence type="predicted"/>
<evidence type="ECO:0000313" key="2">
    <source>
        <dbReference type="Proteomes" id="UP001213681"/>
    </source>
</evidence>
<dbReference type="RefSeq" id="XP_056770588.1">
    <property type="nucleotide sequence ID" value="XM_056906481.1"/>
</dbReference>
<gene>
    <name evidence="1" type="ORF">N7458_003098</name>
</gene>
<organism evidence="1 2">
    <name type="scientific">Penicillium daleae</name>
    <dbReference type="NCBI Taxonomy" id="63821"/>
    <lineage>
        <taxon>Eukaryota</taxon>
        <taxon>Fungi</taxon>
        <taxon>Dikarya</taxon>
        <taxon>Ascomycota</taxon>
        <taxon>Pezizomycotina</taxon>
        <taxon>Eurotiomycetes</taxon>
        <taxon>Eurotiomycetidae</taxon>
        <taxon>Eurotiales</taxon>
        <taxon>Aspergillaceae</taxon>
        <taxon>Penicillium</taxon>
    </lineage>
</organism>
<accession>A0AAD6CET9</accession>